<evidence type="ECO:0000313" key="8">
    <source>
        <dbReference type="EMBL" id="NEU04496.1"/>
    </source>
</evidence>
<keyword evidence="6" id="KW-0175">Coiled coil</keyword>
<dbReference type="GO" id="GO:0015648">
    <property type="term" value="F:lipid-linked peptidoglycan transporter activity"/>
    <property type="evidence" value="ECO:0007669"/>
    <property type="project" value="TreeGrafter"/>
</dbReference>
<evidence type="ECO:0000256" key="6">
    <source>
        <dbReference type="SAM" id="Coils"/>
    </source>
</evidence>
<feature type="transmembrane region" description="Helical" evidence="7">
    <location>
        <begin position="64"/>
        <end position="81"/>
    </location>
</feature>
<feature type="transmembrane region" description="Helical" evidence="7">
    <location>
        <begin position="101"/>
        <end position="122"/>
    </location>
</feature>
<keyword evidence="9" id="KW-1185">Reference proteome</keyword>
<dbReference type="GO" id="GO:0005886">
    <property type="term" value="C:plasma membrane"/>
    <property type="evidence" value="ECO:0007669"/>
    <property type="project" value="TreeGrafter"/>
</dbReference>
<dbReference type="PANTHER" id="PTHR30474">
    <property type="entry name" value="CELL CYCLE PROTEIN"/>
    <property type="match status" value="1"/>
</dbReference>
<evidence type="ECO:0000256" key="5">
    <source>
        <dbReference type="ARBA" id="ARBA00023136"/>
    </source>
</evidence>
<keyword evidence="5 7" id="KW-0472">Membrane</keyword>
<feature type="coiled-coil region" evidence="6">
    <location>
        <begin position="200"/>
        <end position="251"/>
    </location>
</feature>
<dbReference type="GO" id="GO:0008360">
    <property type="term" value="P:regulation of cell shape"/>
    <property type="evidence" value="ECO:0007669"/>
    <property type="project" value="UniProtKB-KW"/>
</dbReference>
<feature type="transmembrane region" description="Helical" evidence="7">
    <location>
        <begin position="454"/>
        <end position="472"/>
    </location>
</feature>
<dbReference type="AlphaFoldDB" id="A0A6M0H142"/>
<evidence type="ECO:0000256" key="2">
    <source>
        <dbReference type="ARBA" id="ARBA00022692"/>
    </source>
</evidence>
<feature type="transmembrane region" description="Helical" evidence="7">
    <location>
        <begin position="281"/>
        <end position="298"/>
    </location>
</feature>
<dbReference type="Pfam" id="PF01098">
    <property type="entry name" value="FTSW_RODA_SPOVE"/>
    <property type="match status" value="2"/>
</dbReference>
<organism evidence="8 9">
    <name type="scientific">Clostridium senegalense</name>
    <dbReference type="NCBI Taxonomy" id="1465809"/>
    <lineage>
        <taxon>Bacteria</taxon>
        <taxon>Bacillati</taxon>
        <taxon>Bacillota</taxon>
        <taxon>Clostridia</taxon>
        <taxon>Eubacteriales</taxon>
        <taxon>Clostridiaceae</taxon>
        <taxon>Clostridium</taxon>
    </lineage>
</organism>
<comment type="caution">
    <text evidence="8">The sequence shown here is derived from an EMBL/GenBank/DDBJ whole genome shotgun (WGS) entry which is preliminary data.</text>
</comment>
<feature type="transmembrane region" description="Helical" evidence="7">
    <location>
        <begin position="134"/>
        <end position="154"/>
    </location>
</feature>
<gene>
    <name evidence="8" type="ORF">G3M99_06405</name>
</gene>
<sequence>MHNLKEEKRVLRFTYLLTVILFVNVTVISPTFDKVSLVMGGMMCGLLGYSHFIIRKFYPDGDKYILLFSNLLAVIGIAMLSRLDIPISGGAFIEEGTRTFLAAKQIIFFTIGIAAFIMVVVILPDLKSFSNYKYIYLVITIVFMSMGTLLGQTIGGAKNWVSIAGFTFQPSEFGKITLVAYLASALKDYGQVPSYVRRLFNKANSKLESKKEEIKQLQETSAENNEEIKNEEIKNEEIKNEKIKNEKIKNRNLSVNNILSLAEPAAVVAICLMFMLLQTDLGSALIFFGISVTMLYIATSKKKYVLISLGLFVIGAVAGYFLFGHVRVRVMIWKDPWKYGYNEGLQLVQGLISLSEGGVFGTGLGLGYPKFVPVVTTDFIFSAICEEMGILTGIAVMLIYFLLFYRCIRAAIYVKDKFSRLLAVGYSTMIASQALVIIGGVTGAIPLTGITLPLVSYGGSSLLITYFSLGIIQKISEEGNRDE</sequence>
<reference evidence="8 9" key="1">
    <citation type="submission" date="2020-02" db="EMBL/GenBank/DDBJ databases">
        <title>Genome assembly of a novel Clostridium senegalense strain.</title>
        <authorList>
            <person name="Gupta T.B."/>
            <person name="Jauregui R."/>
            <person name="Maclean P."/>
            <person name="Nawarathana A."/>
            <person name="Brightwell G."/>
        </authorList>
    </citation>
    <scope>NUCLEOTIDE SEQUENCE [LARGE SCALE GENOMIC DNA]</scope>
    <source>
        <strain evidence="8 9">AGRFS4</strain>
    </source>
</reference>
<evidence type="ECO:0000256" key="1">
    <source>
        <dbReference type="ARBA" id="ARBA00004141"/>
    </source>
</evidence>
<proteinExistence type="predicted"/>
<dbReference type="InterPro" id="IPR001182">
    <property type="entry name" value="FtsW/RodA"/>
</dbReference>
<evidence type="ECO:0000313" key="9">
    <source>
        <dbReference type="Proteomes" id="UP000481872"/>
    </source>
</evidence>
<feature type="transmembrane region" description="Helical" evidence="7">
    <location>
        <begin position="12"/>
        <end position="29"/>
    </location>
</feature>
<dbReference type="Proteomes" id="UP000481872">
    <property type="component" value="Unassembled WGS sequence"/>
</dbReference>
<dbReference type="PANTHER" id="PTHR30474:SF3">
    <property type="entry name" value="PEPTIDOGLYCAN GLYCOSYLTRANSFERASE RODA"/>
    <property type="match status" value="1"/>
</dbReference>
<keyword evidence="4 7" id="KW-1133">Transmembrane helix</keyword>
<feature type="transmembrane region" description="Helical" evidence="7">
    <location>
        <begin position="35"/>
        <end position="52"/>
    </location>
</feature>
<comment type="subcellular location">
    <subcellularLocation>
        <location evidence="1">Membrane</location>
        <topology evidence="1">Multi-pass membrane protein</topology>
    </subcellularLocation>
</comment>
<feature type="transmembrane region" description="Helical" evidence="7">
    <location>
        <begin position="304"/>
        <end position="323"/>
    </location>
</feature>
<protein>
    <submittedName>
        <fullName evidence="8">FtsW/RodA/SpoVE family cell cycle protein</fullName>
    </submittedName>
</protein>
<keyword evidence="2 7" id="KW-0812">Transmembrane</keyword>
<name>A0A6M0H142_9CLOT</name>
<feature type="transmembrane region" description="Helical" evidence="7">
    <location>
        <begin position="420"/>
        <end position="442"/>
    </location>
</feature>
<feature type="transmembrane region" description="Helical" evidence="7">
    <location>
        <begin position="258"/>
        <end position="276"/>
    </location>
</feature>
<dbReference type="GO" id="GO:0051301">
    <property type="term" value="P:cell division"/>
    <property type="evidence" value="ECO:0007669"/>
    <property type="project" value="InterPro"/>
</dbReference>
<evidence type="ECO:0000256" key="3">
    <source>
        <dbReference type="ARBA" id="ARBA00022960"/>
    </source>
</evidence>
<feature type="transmembrane region" description="Helical" evidence="7">
    <location>
        <begin position="388"/>
        <end position="408"/>
    </location>
</feature>
<accession>A0A6M0H142</accession>
<dbReference type="RefSeq" id="WP_199869577.1">
    <property type="nucleotide sequence ID" value="NZ_JAAGPU010000009.1"/>
</dbReference>
<dbReference type="GO" id="GO:0032153">
    <property type="term" value="C:cell division site"/>
    <property type="evidence" value="ECO:0007669"/>
    <property type="project" value="TreeGrafter"/>
</dbReference>
<evidence type="ECO:0000256" key="7">
    <source>
        <dbReference type="SAM" id="Phobius"/>
    </source>
</evidence>
<keyword evidence="3" id="KW-0133">Cell shape</keyword>
<dbReference type="EMBL" id="JAAGPU010000009">
    <property type="protein sequence ID" value="NEU04496.1"/>
    <property type="molecule type" value="Genomic_DNA"/>
</dbReference>
<evidence type="ECO:0000256" key="4">
    <source>
        <dbReference type="ARBA" id="ARBA00022989"/>
    </source>
</evidence>